<comment type="caution">
    <text evidence="8">The sequence shown here is derived from an EMBL/GenBank/DDBJ whole genome shotgun (WGS) entry which is preliminary data.</text>
</comment>
<name>A0A8J2WAD4_9NEOP</name>
<dbReference type="EMBL" id="CAKASE010000081">
    <property type="protein sequence ID" value="CAG9583110.1"/>
    <property type="molecule type" value="Genomic_DNA"/>
</dbReference>
<dbReference type="SMART" id="SM00353">
    <property type="entry name" value="HLH"/>
    <property type="match status" value="1"/>
</dbReference>
<evidence type="ECO:0000256" key="6">
    <source>
        <dbReference type="SAM" id="MobiDB-lite"/>
    </source>
</evidence>
<dbReference type="PANTHER" id="PTHR46117">
    <property type="entry name" value="FI24210P1"/>
    <property type="match status" value="1"/>
</dbReference>
<accession>A0A8J2WAD4</accession>
<dbReference type="CDD" id="cd11396">
    <property type="entry name" value="bHLHzip_USF"/>
    <property type="match status" value="1"/>
</dbReference>
<protein>
    <submittedName>
        <fullName evidence="8">(African queen) hypothetical protein</fullName>
    </submittedName>
</protein>
<comment type="subcellular location">
    <subcellularLocation>
        <location evidence="1">Nucleus</location>
    </subcellularLocation>
</comment>
<feature type="coiled-coil region" evidence="5">
    <location>
        <begin position="237"/>
        <end position="278"/>
    </location>
</feature>
<keyword evidence="5" id="KW-0175">Coiled coil</keyword>
<dbReference type="GO" id="GO:0000978">
    <property type="term" value="F:RNA polymerase II cis-regulatory region sequence-specific DNA binding"/>
    <property type="evidence" value="ECO:0007669"/>
    <property type="project" value="TreeGrafter"/>
</dbReference>
<dbReference type="Pfam" id="PF00010">
    <property type="entry name" value="HLH"/>
    <property type="match status" value="1"/>
</dbReference>
<organism evidence="8 9">
    <name type="scientific">Danaus chrysippus</name>
    <name type="common">African queen</name>
    <dbReference type="NCBI Taxonomy" id="151541"/>
    <lineage>
        <taxon>Eukaryota</taxon>
        <taxon>Metazoa</taxon>
        <taxon>Ecdysozoa</taxon>
        <taxon>Arthropoda</taxon>
        <taxon>Hexapoda</taxon>
        <taxon>Insecta</taxon>
        <taxon>Pterygota</taxon>
        <taxon>Neoptera</taxon>
        <taxon>Endopterygota</taxon>
        <taxon>Lepidoptera</taxon>
        <taxon>Glossata</taxon>
        <taxon>Ditrysia</taxon>
        <taxon>Papilionoidea</taxon>
        <taxon>Nymphalidae</taxon>
        <taxon>Danainae</taxon>
        <taxon>Danaini</taxon>
        <taxon>Danaina</taxon>
        <taxon>Danaus</taxon>
        <taxon>Anosia</taxon>
    </lineage>
</organism>
<dbReference type="InterPro" id="IPR011598">
    <property type="entry name" value="bHLH_dom"/>
</dbReference>
<evidence type="ECO:0000313" key="9">
    <source>
        <dbReference type="Proteomes" id="UP000789524"/>
    </source>
</evidence>
<feature type="domain" description="BHLH" evidence="7">
    <location>
        <begin position="185"/>
        <end position="237"/>
    </location>
</feature>
<dbReference type="SUPFAM" id="SSF47459">
    <property type="entry name" value="HLH, helix-loop-helix DNA-binding domain"/>
    <property type="match status" value="1"/>
</dbReference>
<sequence>MFPREVAHTMPANNSRELDRSEAIPTVTLEELEGFLSPLRAKKTAPGPDGVPGRVLALALGELAECADSELLGMVDEGSLGSADCERSQLVSQSFLDNNEENSTSYNFKDLSGTVAYKLIPMTGNQTPNNMATESITSGVLPSGEFYVIGNPVQVFGTEAGQKKVVRRKSALQNKVITAKKRDDKRRATHNEVERRRRDKINSWITKLAALVPNSGLQDTASKGGILAKACDHITELTERQKKLEKLEVDNDKLVLEVLRLNQELADLRKENASMRSQLADNCIVSMQNRRARGQKS</sequence>
<keyword evidence="9" id="KW-1185">Reference proteome</keyword>
<dbReference type="AlphaFoldDB" id="A0A8J2WAD4"/>
<evidence type="ECO:0000256" key="4">
    <source>
        <dbReference type="ARBA" id="ARBA00023242"/>
    </source>
</evidence>
<dbReference type="InterPro" id="IPR036638">
    <property type="entry name" value="HLH_DNA-bd_sf"/>
</dbReference>
<dbReference type="GO" id="GO:0000981">
    <property type="term" value="F:DNA-binding transcription factor activity, RNA polymerase II-specific"/>
    <property type="evidence" value="ECO:0007669"/>
    <property type="project" value="TreeGrafter"/>
</dbReference>
<proteinExistence type="predicted"/>
<keyword evidence="4" id="KW-0539">Nucleus</keyword>
<evidence type="ECO:0000256" key="1">
    <source>
        <dbReference type="ARBA" id="ARBA00004123"/>
    </source>
</evidence>
<dbReference type="PANTHER" id="PTHR46117:SF3">
    <property type="entry name" value="FI24210P1"/>
    <property type="match status" value="1"/>
</dbReference>
<evidence type="ECO:0000256" key="2">
    <source>
        <dbReference type="ARBA" id="ARBA00023015"/>
    </source>
</evidence>
<keyword evidence="2" id="KW-0805">Transcription regulation</keyword>
<keyword evidence="3" id="KW-0804">Transcription</keyword>
<evidence type="ECO:0000259" key="7">
    <source>
        <dbReference type="PROSITE" id="PS50888"/>
    </source>
</evidence>
<gene>
    <name evidence="8" type="ORF">DCHRY22_LOCUS14569</name>
</gene>
<dbReference type="GO" id="GO:0046983">
    <property type="term" value="F:protein dimerization activity"/>
    <property type="evidence" value="ECO:0007669"/>
    <property type="project" value="InterPro"/>
</dbReference>
<dbReference type="InterPro" id="IPR051732">
    <property type="entry name" value="USF"/>
</dbReference>
<evidence type="ECO:0000256" key="5">
    <source>
        <dbReference type="SAM" id="Coils"/>
    </source>
</evidence>
<feature type="region of interest" description="Disordered" evidence="6">
    <location>
        <begin position="1"/>
        <end position="22"/>
    </location>
</feature>
<dbReference type="Gene3D" id="4.10.280.10">
    <property type="entry name" value="Helix-loop-helix DNA-binding domain"/>
    <property type="match status" value="1"/>
</dbReference>
<dbReference type="Proteomes" id="UP000789524">
    <property type="component" value="Unassembled WGS sequence"/>
</dbReference>
<dbReference type="GO" id="GO:0005634">
    <property type="term" value="C:nucleus"/>
    <property type="evidence" value="ECO:0007669"/>
    <property type="project" value="UniProtKB-SubCell"/>
</dbReference>
<dbReference type="OrthoDB" id="690068at2759"/>
<evidence type="ECO:0000313" key="8">
    <source>
        <dbReference type="EMBL" id="CAG9583110.1"/>
    </source>
</evidence>
<reference evidence="8" key="1">
    <citation type="submission" date="2021-09" db="EMBL/GenBank/DDBJ databases">
        <authorList>
            <person name="Martin H S."/>
        </authorList>
    </citation>
    <scope>NUCLEOTIDE SEQUENCE</scope>
</reference>
<evidence type="ECO:0000256" key="3">
    <source>
        <dbReference type="ARBA" id="ARBA00023163"/>
    </source>
</evidence>
<dbReference type="PROSITE" id="PS50888">
    <property type="entry name" value="BHLH"/>
    <property type="match status" value="1"/>
</dbReference>